<dbReference type="EMBL" id="CP025334">
    <property type="protein sequence ID" value="AZT96006.1"/>
    <property type="molecule type" value="Genomic_DNA"/>
</dbReference>
<evidence type="ECO:0000313" key="2">
    <source>
        <dbReference type="EMBL" id="AOP52171.1"/>
    </source>
</evidence>
<protein>
    <submittedName>
        <fullName evidence="2">Uncharacterized protein</fullName>
    </submittedName>
</protein>
<sequence length="65" mass="7205">MVASCEELLSIIAAVEKLVALDDFFDRGDDRVAPTPHRRSRRTEHSASIATHRPRIVDRGASPAH</sequence>
<accession>A0A2A3X4K3</accession>
<dbReference type="EMBL" id="CP017150">
    <property type="protein sequence ID" value="AOP52171.1"/>
    <property type="molecule type" value="Genomic_DNA"/>
</dbReference>
<dbReference type="Proteomes" id="UP000297736">
    <property type="component" value="Unassembled WGS sequence"/>
</dbReference>
<dbReference type="EMBL" id="NRGX01000001">
    <property type="protein sequence ID" value="PCC18642.1"/>
    <property type="molecule type" value="Genomic_DNA"/>
</dbReference>
<reference evidence="6 11" key="5">
    <citation type="submission" date="2018-10" db="EMBL/GenBank/DDBJ databases">
        <title>Brevibacterium genomes from Austrain hard cheese rinds.</title>
        <authorList>
            <person name="Anast J.M."/>
            <person name="Dzieciol M."/>
            <person name="Schultz D.L."/>
            <person name="Mann E."/>
            <person name="Wagner M."/>
            <person name="Schmitz-Esser S."/>
        </authorList>
    </citation>
    <scope>NUCLEOTIDE SEQUENCE [LARGE SCALE GENOMIC DNA]</scope>
    <source>
        <strain evidence="6 11">L261</strain>
    </source>
</reference>
<evidence type="ECO:0000313" key="10">
    <source>
        <dbReference type="Proteomes" id="UP000283000"/>
    </source>
</evidence>
<evidence type="ECO:0000313" key="5">
    <source>
        <dbReference type="EMBL" id="PCC18642.1"/>
    </source>
</evidence>
<dbReference type="Proteomes" id="UP000282731">
    <property type="component" value="Chromosome"/>
</dbReference>
<evidence type="ECO:0000256" key="1">
    <source>
        <dbReference type="SAM" id="MobiDB-lite"/>
    </source>
</evidence>
<dbReference type="AlphaFoldDB" id="A0A1D7VZG4"/>
<evidence type="ECO:0000313" key="8">
    <source>
        <dbReference type="Proteomes" id="UP000218377"/>
    </source>
</evidence>
<evidence type="ECO:0000313" key="6">
    <source>
        <dbReference type="EMBL" id="TGD38370.1"/>
    </source>
</evidence>
<feature type="region of interest" description="Disordered" evidence="1">
    <location>
        <begin position="27"/>
        <end position="65"/>
    </location>
</feature>
<dbReference type="EMBL" id="RHFF01000010">
    <property type="protein sequence ID" value="TGD38370.1"/>
    <property type="molecule type" value="Genomic_DNA"/>
</dbReference>
<dbReference type="GeneID" id="63022936"/>
<dbReference type="Proteomes" id="UP000094793">
    <property type="component" value="Chromosome"/>
</dbReference>
<reference evidence="7" key="2">
    <citation type="submission" date="2016-09" db="EMBL/GenBank/DDBJ databases">
        <title>Complete Genome Sequence of Brevibacterium linens SMQ-1335.</title>
        <authorList>
            <person name="de Melo A.G."/>
            <person name="Labrie S.J."/>
            <person name="Dumaresq J."/>
            <person name="Roberts R.J."/>
            <person name="Tremblay D.M."/>
            <person name="Moineau S."/>
        </authorList>
    </citation>
    <scope>NUCLEOTIDE SEQUENCE [LARGE SCALE GENOMIC DNA]</scope>
    <source>
        <strain evidence="7">SMQ-1335</strain>
    </source>
</reference>
<reference evidence="5 8" key="3">
    <citation type="journal article" date="2017" name="Elife">
        <title>Extensive horizontal gene transfer in cheese-associated bacteria.</title>
        <authorList>
            <person name="Bonham K.S."/>
            <person name="Wolfe B.E."/>
            <person name="Dutton R.J."/>
        </authorList>
    </citation>
    <scope>NUCLEOTIDE SEQUENCE [LARGE SCALE GENOMIC DNA]</scope>
    <source>
        <strain evidence="5 8">JB5</strain>
    </source>
</reference>
<evidence type="ECO:0000313" key="4">
    <source>
        <dbReference type="EMBL" id="AZT96006.1"/>
    </source>
</evidence>
<organism evidence="2 7">
    <name type="scientific">Brevibacterium aurantiacum</name>
    <dbReference type="NCBI Taxonomy" id="273384"/>
    <lineage>
        <taxon>Bacteria</taxon>
        <taxon>Bacillati</taxon>
        <taxon>Actinomycetota</taxon>
        <taxon>Actinomycetes</taxon>
        <taxon>Micrococcales</taxon>
        <taxon>Brevibacteriaceae</taxon>
        <taxon>Brevibacterium</taxon>
    </lineage>
</organism>
<reference evidence="2" key="1">
    <citation type="submission" date="2016-09" db="EMBL/GenBank/DDBJ databases">
        <title>Complete Genome Sequence of Brevibacterium aurantiacum SMQ-1335.</title>
        <authorList>
            <person name="de Melo A.G."/>
            <person name="Labrie S.J."/>
            <person name="Dumaresq J."/>
            <person name="Roberts R.J."/>
            <person name="Tremblay D.M."/>
            <person name="Moineau S."/>
        </authorList>
    </citation>
    <scope>NUCLEOTIDE SEQUENCE</scope>
    <source>
        <strain evidence="2">SMQ-1335</strain>
    </source>
</reference>
<gene>
    <name evidence="2" type="ORF">BLSMQ_0453</name>
    <name evidence="5" type="ORF">CIK79_10265</name>
    <name evidence="3" type="ORF">CXR23_02470</name>
    <name evidence="4" type="ORF">CXR27_02480</name>
    <name evidence="6" type="ORF">EB834_11115</name>
</gene>
<dbReference type="EMBL" id="CP025330">
    <property type="protein sequence ID" value="AZT92147.1"/>
    <property type="molecule type" value="Genomic_DNA"/>
</dbReference>
<accession>A0A1D7VZG4</accession>
<reference evidence="9 10" key="6">
    <citation type="submission" date="2019-01" db="EMBL/GenBank/DDBJ databases">
        <title>Comparative genomic analysis of Brevibacterium aurantiacum sheds light on its evolution and its adaptation to smear-ripened cheeses.</title>
        <authorList>
            <person name="Moineau S."/>
        </authorList>
    </citation>
    <scope>NUCLEOTIDE SEQUENCE [LARGE SCALE GENOMIC DNA]</scope>
    <source>
        <strain evidence="3 10">SMQ-1417</strain>
        <strain evidence="4 9">SMQ-1420</strain>
    </source>
</reference>
<dbReference type="RefSeq" id="WP_009884610.1">
    <property type="nucleotide sequence ID" value="NZ_CP025333.1"/>
</dbReference>
<dbReference type="PATRIC" id="fig|1703.10.peg.465"/>
<proteinExistence type="predicted"/>
<evidence type="ECO:0000313" key="9">
    <source>
        <dbReference type="Proteomes" id="UP000282731"/>
    </source>
</evidence>
<evidence type="ECO:0000313" key="11">
    <source>
        <dbReference type="Proteomes" id="UP000297736"/>
    </source>
</evidence>
<evidence type="ECO:0000313" key="3">
    <source>
        <dbReference type="EMBL" id="AZT92147.1"/>
    </source>
</evidence>
<evidence type="ECO:0000313" key="7">
    <source>
        <dbReference type="Proteomes" id="UP000094793"/>
    </source>
</evidence>
<dbReference type="Proteomes" id="UP000218377">
    <property type="component" value="Unassembled WGS sequence"/>
</dbReference>
<reference evidence="9 10" key="4">
    <citation type="submission" date="2017-12" db="EMBL/GenBank/DDBJ databases">
        <authorList>
            <person name="Levesque S."/>
        </authorList>
    </citation>
    <scope>NUCLEOTIDE SEQUENCE [LARGE SCALE GENOMIC DNA]</scope>
    <source>
        <strain evidence="3 10">SMQ-1417</strain>
        <strain evidence="4 9">SMQ-1420</strain>
    </source>
</reference>
<dbReference type="Proteomes" id="UP000283000">
    <property type="component" value="Chromosome"/>
</dbReference>
<dbReference type="KEGG" id="blin:BLSMQ_0453"/>
<name>A0A1D7VZG4_BREAU</name>